<feature type="compositionally biased region" description="Low complexity" evidence="1">
    <location>
        <begin position="143"/>
        <end position="163"/>
    </location>
</feature>
<gene>
    <name evidence="2" type="ORF">HYH03_009562</name>
</gene>
<dbReference type="Proteomes" id="UP000612055">
    <property type="component" value="Unassembled WGS sequence"/>
</dbReference>
<feature type="region of interest" description="Disordered" evidence="1">
    <location>
        <begin position="388"/>
        <end position="408"/>
    </location>
</feature>
<name>A0A835Y6T9_9CHLO</name>
<feature type="compositionally biased region" description="Low complexity" evidence="1">
    <location>
        <begin position="47"/>
        <end position="92"/>
    </location>
</feature>
<feature type="compositionally biased region" description="Low complexity" evidence="1">
    <location>
        <begin position="476"/>
        <end position="487"/>
    </location>
</feature>
<comment type="caution">
    <text evidence="2">The sequence shown here is derived from an EMBL/GenBank/DDBJ whole genome shotgun (WGS) entry which is preliminary data.</text>
</comment>
<organism evidence="2 3">
    <name type="scientific">Edaphochlamys debaryana</name>
    <dbReference type="NCBI Taxonomy" id="47281"/>
    <lineage>
        <taxon>Eukaryota</taxon>
        <taxon>Viridiplantae</taxon>
        <taxon>Chlorophyta</taxon>
        <taxon>core chlorophytes</taxon>
        <taxon>Chlorophyceae</taxon>
        <taxon>CS clade</taxon>
        <taxon>Chlamydomonadales</taxon>
        <taxon>Chlamydomonadales incertae sedis</taxon>
        <taxon>Edaphochlamys</taxon>
    </lineage>
</organism>
<protein>
    <submittedName>
        <fullName evidence="2">Uncharacterized protein</fullName>
    </submittedName>
</protein>
<dbReference type="EMBL" id="JAEHOE010000047">
    <property type="protein sequence ID" value="KAG2492064.1"/>
    <property type="molecule type" value="Genomic_DNA"/>
</dbReference>
<feature type="region of interest" description="Disordered" evidence="1">
    <location>
        <begin position="456"/>
        <end position="487"/>
    </location>
</feature>
<feature type="compositionally biased region" description="Gly residues" evidence="1">
    <location>
        <begin position="174"/>
        <end position="200"/>
    </location>
</feature>
<sequence length="507" mass="47781">MRFRPPRSVALRWVGSGSGGSGGAQWQGGAGAGGGGGASALPPPPVGGAFAAVRASRSNSSSQQFFGGSDSQGSPSPSGSVRSSIEGPFSGPSGAGPPGPGPGPGRSSTAELARRSLPAPVGRAWEASPPDEPPSPHRRSPSHGRGSPRAARSSPRAPHGSSSDALHRVARAGSGAGGSSSGGGGSGGGASSGARSGGGVASPASAASAAATASAAAEADAVSSLPLGEQVLHYARETVAAAEVGNAMRSAMAQHLLNGCFMRANGFEAAAALAEAAVGGCPGLVGCLVEAVAEGAPQSLAAFNALTYLAVAPQVVPHLLSGGLVPVLVGQLRAAASSALEQQLLASGLGLLATMARVDGEARAAIAGSRGLAGALAGALLGGAGGGGGGGGGGAGGSPGSGGGSGGSGAAIRGPALSLLAEVVMVRKGLNQVCSSDALMTALDCLCDEPLPGAGPGAGVGSPQQGPSAAQRGSPRSGAAGQSQAAALQRRARQLRATIAVLAAVMA</sequence>
<proteinExistence type="predicted"/>
<evidence type="ECO:0000313" key="2">
    <source>
        <dbReference type="EMBL" id="KAG2492064.1"/>
    </source>
</evidence>
<accession>A0A835Y6T9</accession>
<feature type="region of interest" description="Disordered" evidence="1">
    <location>
        <begin position="1"/>
        <end position="202"/>
    </location>
</feature>
<evidence type="ECO:0000256" key="1">
    <source>
        <dbReference type="SAM" id="MobiDB-lite"/>
    </source>
</evidence>
<dbReference type="AlphaFoldDB" id="A0A835Y6T9"/>
<feature type="compositionally biased region" description="Gly residues" evidence="1">
    <location>
        <begin position="16"/>
        <end position="38"/>
    </location>
</feature>
<keyword evidence="3" id="KW-1185">Reference proteome</keyword>
<dbReference type="OrthoDB" id="551391at2759"/>
<evidence type="ECO:0000313" key="3">
    <source>
        <dbReference type="Proteomes" id="UP000612055"/>
    </source>
</evidence>
<reference evidence="2" key="1">
    <citation type="journal article" date="2020" name="bioRxiv">
        <title>Comparative genomics of Chlamydomonas.</title>
        <authorList>
            <person name="Craig R.J."/>
            <person name="Hasan A.R."/>
            <person name="Ness R.W."/>
            <person name="Keightley P.D."/>
        </authorList>
    </citation>
    <scope>NUCLEOTIDE SEQUENCE</scope>
    <source>
        <strain evidence="2">CCAP 11/70</strain>
    </source>
</reference>